<feature type="signal peptide" evidence="2">
    <location>
        <begin position="1"/>
        <end position="21"/>
    </location>
</feature>
<evidence type="ECO:0000256" key="2">
    <source>
        <dbReference type="SAM" id="SignalP"/>
    </source>
</evidence>
<protein>
    <submittedName>
        <fullName evidence="4">von Willebrand factor type A domain protein</fullName>
    </submittedName>
</protein>
<feature type="region of interest" description="Disordered" evidence="1">
    <location>
        <begin position="189"/>
        <end position="219"/>
    </location>
</feature>
<dbReference type="AlphaFoldDB" id="A0A2S9YPT0"/>
<feature type="chain" id="PRO_5015652893" evidence="2">
    <location>
        <begin position="22"/>
        <end position="671"/>
    </location>
</feature>
<dbReference type="EMBL" id="PVNL01000059">
    <property type="protein sequence ID" value="PRQ07059.1"/>
    <property type="molecule type" value="Genomic_DNA"/>
</dbReference>
<dbReference type="InterPro" id="IPR051266">
    <property type="entry name" value="CLCR"/>
</dbReference>
<dbReference type="PANTHER" id="PTHR10579:SF43">
    <property type="entry name" value="ZINC FINGER (C3HC4-TYPE RING FINGER) FAMILY PROTEIN"/>
    <property type="match status" value="1"/>
</dbReference>
<dbReference type="InterPro" id="IPR002035">
    <property type="entry name" value="VWF_A"/>
</dbReference>
<evidence type="ECO:0000313" key="5">
    <source>
        <dbReference type="Proteomes" id="UP000238823"/>
    </source>
</evidence>
<accession>A0A2S9YPT0</accession>
<organism evidence="4 5">
    <name type="scientific">Enhygromyxa salina</name>
    <dbReference type="NCBI Taxonomy" id="215803"/>
    <lineage>
        <taxon>Bacteria</taxon>
        <taxon>Pseudomonadati</taxon>
        <taxon>Myxococcota</taxon>
        <taxon>Polyangia</taxon>
        <taxon>Nannocystales</taxon>
        <taxon>Nannocystaceae</taxon>
        <taxon>Enhygromyxa</taxon>
    </lineage>
</organism>
<dbReference type="RefSeq" id="WP_106090202.1">
    <property type="nucleotide sequence ID" value="NZ_PVNL01000059.1"/>
</dbReference>
<evidence type="ECO:0000313" key="4">
    <source>
        <dbReference type="EMBL" id="PRQ07059.1"/>
    </source>
</evidence>
<dbReference type="SUPFAM" id="SSF53300">
    <property type="entry name" value="vWA-like"/>
    <property type="match status" value="1"/>
</dbReference>
<name>A0A2S9YPT0_9BACT</name>
<reference evidence="4 5" key="1">
    <citation type="submission" date="2018-03" db="EMBL/GenBank/DDBJ databases">
        <title>Draft Genome Sequences of the Obligatory Marine Myxobacteria Enhygromyxa salina SWB007.</title>
        <authorList>
            <person name="Poehlein A."/>
            <person name="Moghaddam J.A."/>
            <person name="Harms H."/>
            <person name="Alanjari M."/>
            <person name="Koenig G.M."/>
            <person name="Daniel R."/>
            <person name="Schaeberle T.F."/>
        </authorList>
    </citation>
    <scope>NUCLEOTIDE SEQUENCE [LARGE SCALE GENOMIC DNA]</scope>
    <source>
        <strain evidence="4 5">SWB007</strain>
    </source>
</reference>
<keyword evidence="2" id="KW-0732">Signal</keyword>
<feature type="compositionally biased region" description="Gly residues" evidence="1">
    <location>
        <begin position="47"/>
        <end position="56"/>
    </location>
</feature>
<dbReference type="PANTHER" id="PTHR10579">
    <property type="entry name" value="CALCIUM-ACTIVATED CHLORIDE CHANNEL REGULATOR"/>
    <property type="match status" value="1"/>
</dbReference>
<sequence>MRRLSLLTLVAACLLTLPACKSDASKPKVALTWGDAEWPEAPIPQPGGNGNGGGGDTDGDDTGGASSLGFTPAGDFSSSSQCDPFAQDCPEGEKCVAYASTGGSFDANKCVPITGAGMTGDMCDYAGFTEATDDCDQANYCWDVSDQMGSLIGSCAQFCMGTPDSPICPDGSECLIDFDGSIALCIEPGGGTDTGTDTGTDESGAPDGTDPPFEPQSVPLADEQVPVCPDTTDPIVLYMSNDDSNSQASPAVVRRLIHDGQIVSPDRVRIYEFLNYYTIVESNPVDKAAEVGIEMRRTDAEQGEFTLLLYAAGQQLRQEDRPPLNLVFSLDTSGSMGGERLDLVKDSMVALAHQLRVGDVISLVEWSSSQTVVLDKHAVTGPDDPALVAAIAGLTSGGSTDLHGGLVKAYGLAQATYIANGINRVVLMSDGGANAGVTDLELIASAAEAEDGNGIYMVGVGVGDASGYNDSLMDTVTDAGKGAYVFIDAPAEAELQFGERFLSNVAVVARDVRMRVTLPWYFGIKSFHGEEYSSDPAEVEPQHLAPNDAMSFHQIIGACDPDSVDASDTIEAHVDYLDPLTLAPMSDSLTLELGALVKQDAAQLYKADVVVSFAKAIIVIGALWQQAQPIEALAAAEAMSEWLDAAALQLDDPEVMDMAALMGEYVLVLGG</sequence>
<evidence type="ECO:0000256" key="1">
    <source>
        <dbReference type="SAM" id="MobiDB-lite"/>
    </source>
</evidence>
<proteinExistence type="predicted"/>
<dbReference type="PROSITE" id="PS50234">
    <property type="entry name" value="VWFA"/>
    <property type="match status" value="1"/>
</dbReference>
<dbReference type="Proteomes" id="UP000238823">
    <property type="component" value="Unassembled WGS sequence"/>
</dbReference>
<evidence type="ECO:0000259" key="3">
    <source>
        <dbReference type="PROSITE" id="PS50234"/>
    </source>
</evidence>
<gene>
    <name evidence="4" type="ORF">ENSA7_31980</name>
</gene>
<feature type="domain" description="VWFA" evidence="3">
    <location>
        <begin position="325"/>
        <end position="505"/>
    </location>
</feature>
<dbReference type="SMART" id="SM00327">
    <property type="entry name" value="VWA"/>
    <property type="match status" value="1"/>
</dbReference>
<dbReference type="InterPro" id="IPR022156">
    <property type="entry name" value="Uncharacterised_YfbK_N"/>
</dbReference>
<dbReference type="Pfam" id="PF12450">
    <property type="entry name" value="vWF_A"/>
    <property type="match status" value="1"/>
</dbReference>
<comment type="caution">
    <text evidence="4">The sequence shown here is derived from an EMBL/GenBank/DDBJ whole genome shotgun (WGS) entry which is preliminary data.</text>
</comment>
<dbReference type="Pfam" id="PF00092">
    <property type="entry name" value="VWA"/>
    <property type="match status" value="1"/>
</dbReference>
<dbReference type="InterPro" id="IPR036465">
    <property type="entry name" value="vWFA_dom_sf"/>
</dbReference>
<dbReference type="Gene3D" id="3.40.50.410">
    <property type="entry name" value="von Willebrand factor, type A domain"/>
    <property type="match status" value="1"/>
</dbReference>
<feature type="region of interest" description="Disordered" evidence="1">
    <location>
        <begin position="38"/>
        <end position="70"/>
    </location>
</feature>
<dbReference type="OrthoDB" id="5505241at2"/>